<evidence type="ECO:0000256" key="1">
    <source>
        <dbReference type="ARBA" id="ARBA00006247"/>
    </source>
</evidence>
<evidence type="ECO:0000256" key="2">
    <source>
        <dbReference type="ARBA" id="ARBA00022670"/>
    </source>
</evidence>
<dbReference type="Proteomes" id="UP000214596">
    <property type="component" value="Unassembled WGS sequence"/>
</dbReference>
<dbReference type="AlphaFoldDB" id="A0A227JD93"/>
<evidence type="ECO:0000313" key="7">
    <source>
        <dbReference type="Proteomes" id="UP000214596"/>
    </source>
</evidence>
<dbReference type="PANTHER" id="PTHR45962:SF1">
    <property type="entry name" value="N-FATTY-ACYL-AMINO ACID SYNTHASE_HYDROLASE PM20D1"/>
    <property type="match status" value="1"/>
</dbReference>
<organism evidence="6 7">
    <name type="scientific">Vibrio parahaemolyticus</name>
    <dbReference type="NCBI Taxonomy" id="670"/>
    <lineage>
        <taxon>Bacteria</taxon>
        <taxon>Pseudomonadati</taxon>
        <taxon>Pseudomonadota</taxon>
        <taxon>Gammaproteobacteria</taxon>
        <taxon>Vibrionales</taxon>
        <taxon>Vibrionaceae</taxon>
        <taxon>Vibrio</taxon>
    </lineage>
</organism>
<comment type="similarity">
    <text evidence="1">Belongs to the peptidase M20A family.</text>
</comment>
<reference evidence="6 7" key="1">
    <citation type="journal article" date="2017" name="Appl. Environ. Microbiol.">
        <title>Parallel evolution of two clades of a major Atlantic endemic Vibrio parahaemolyticus pathogen lineage by independent acquisition of related pathogenicity islands.</title>
        <authorList>
            <person name="Xu F."/>
            <person name="Gonzalez-Escalona N."/>
            <person name="Drees K.P."/>
            <person name="Sebra R.P."/>
            <person name="Cooper V.S."/>
            <person name="Jones S.H."/>
            <person name="Whistler C.A."/>
        </authorList>
    </citation>
    <scope>NUCLEOTIDE SEQUENCE [LARGE SCALE GENOMIC DNA]</scope>
    <source>
        <strain evidence="6 7">MAVP-3</strain>
    </source>
</reference>
<evidence type="ECO:0000256" key="5">
    <source>
        <dbReference type="ARBA" id="ARBA00022833"/>
    </source>
</evidence>
<keyword evidence="5" id="KW-0862">Zinc</keyword>
<name>A0A227JD93_VIBPH</name>
<dbReference type="GO" id="GO:0046872">
    <property type="term" value="F:metal ion binding"/>
    <property type="evidence" value="ECO:0007669"/>
    <property type="project" value="UniProtKB-KW"/>
</dbReference>
<protein>
    <recommendedName>
        <fullName evidence="8">Peptidase M20</fullName>
    </recommendedName>
</protein>
<evidence type="ECO:0000256" key="3">
    <source>
        <dbReference type="ARBA" id="ARBA00022723"/>
    </source>
</evidence>
<dbReference type="EMBL" id="NIXT01000424">
    <property type="protein sequence ID" value="OXE33069.1"/>
    <property type="molecule type" value="Genomic_DNA"/>
</dbReference>
<dbReference type="SUPFAM" id="SSF53187">
    <property type="entry name" value="Zn-dependent exopeptidases"/>
    <property type="match status" value="1"/>
</dbReference>
<dbReference type="GO" id="GO:0006508">
    <property type="term" value="P:proteolysis"/>
    <property type="evidence" value="ECO:0007669"/>
    <property type="project" value="UniProtKB-KW"/>
</dbReference>
<feature type="non-terminal residue" evidence="6">
    <location>
        <position position="1"/>
    </location>
</feature>
<evidence type="ECO:0000256" key="4">
    <source>
        <dbReference type="ARBA" id="ARBA00022801"/>
    </source>
</evidence>
<dbReference type="GO" id="GO:0008233">
    <property type="term" value="F:peptidase activity"/>
    <property type="evidence" value="ECO:0007669"/>
    <property type="project" value="UniProtKB-KW"/>
</dbReference>
<dbReference type="Gene3D" id="1.10.150.900">
    <property type="match status" value="1"/>
</dbReference>
<comment type="caution">
    <text evidence="6">The sequence shown here is derived from an EMBL/GenBank/DDBJ whole genome shotgun (WGS) entry which is preliminary data.</text>
</comment>
<evidence type="ECO:0008006" key="8">
    <source>
        <dbReference type="Google" id="ProtNLM"/>
    </source>
</evidence>
<keyword evidence="4" id="KW-0378">Hydrolase</keyword>
<gene>
    <name evidence="6" type="ORF">CA163_09435</name>
</gene>
<accession>A0A227JD93</accession>
<dbReference type="InterPro" id="IPR047177">
    <property type="entry name" value="Pept_M20A"/>
</dbReference>
<evidence type="ECO:0000313" key="6">
    <source>
        <dbReference type="EMBL" id="OXE33069.1"/>
    </source>
</evidence>
<keyword evidence="3" id="KW-0479">Metal-binding</keyword>
<dbReference type="PANTHER" id="PTHR45962">
    <property type="entry name" value="N-FATTY-ACYL-AMINO ACID SYNTHASE/HYDROLASE PM20D1"/>
    <property type="match status" value="1"/>
</dbReference>
<keyword evidence="2" id="KW-0645">Protease</keyword>
<sequence length="81" mass="9370">SIRQTWGNDLIVSPFFVIGGSDSKHFQARDFAPDVYTITAIQLENTTEFEGFHGVNERIRVDEYGRSIGFFYQLMDNLDYL</sequence>
<proteinExistence type="inferred from homology"/>